<dbReference type="GO" id="GO:0005886">
    <property type="term" value="C:plasma membrane"/>
    <property type="evidence" value="ECO:0007669"/>
    <property type="project" value="TreeGrafter"/>
</dbReference>
<organism evidence="5 6">
    <name type="scientific">Mucor circinelloides f. circinelloides (strain 1006PhL)</name>
    <name type="common">Mucormycosis agent</name>
    <name type="synonym">Calyptromyces circinelloides</name>
    <dbReference type="NCBI Taxonomy" id="1220926"/>
    <lineage>
        <taxon>Eukaryota</taxon>
        <taxon>Fungi</taxon>
        <taxon>Fungi incertae sedis</taxon>
        <taxon>Mucoromycota</taxon>
        <taxon>Mucoromycotina</taxon>
        <taxon>Mucoromycetes</taxon>
        <taxon>Mucorales</taxon>
        <taxon>Mucorineae</taxon>
        <taxon>Mucoraceae</taxon>
        <taxon>Mucor</taxon>
    </lineage>
</organism>
<dbReference type="InterPro" id="IPR024862">
    <property type="entry name" value="TRPV"/>
</dbReference>
<sequence>MEDRPSRSFDEARKDQDDSNSLLITVEGVPHTAVSLPDSPSGSVDEANESQSDRTNLSITIDGVQYAAVSSSNDPSPEPTIDRPAGTHAAEKAFLLEISANKDWVAYVVEKTELDQDRQFYLRISNITYPSTGAIQSQGSLEIDVTDCMKCLDAFTYSFLSISPNGDRVAISFCKFDPEGNLTSKRPTCWTFRVVGSQLKPDKEIKCQGKAVFTPDDHLAIVGKHILNLYSCKEGYKFVNCQDIRHLFPVHEQMQEDIHPKATQIFWNSSFNGPLEFQDRATNRMLSPVQVILYLTRFAKYNLLTPCYHMLAASGINGTYDGASIWSLADGVKSLPLNLTEEVLAISSDKTLAATFGDESLYLNVYHIKSGLLISKLKSQRNMKARRLYPLKYWWPRVLYRVHFSKDKEYIFLISIYGDIKSFSRALFMIEVWSRNAEKLVFQSETQIERDWDSKNNVDPYIVESTDSPPTFTVVYTTLSENGTLIFKSENLDVFKDVGVSNVKMIRGYSMQSIDSFMQHVCDLRLTAGLGNIEYQLCCGKFAVELWRFKKSRDKIQREMIYIRTFKSPHYHQGRGFRERWILDGCDESISVTQHPDHLPSLGIRFGERGRMVIRIKYDGRIYQNNALLHQDEIYLPLAELRLAENEALDLAEKGKQNSFEFACADFHYIESVCRALHFFYKRLKKIEEDQKLIEQYTERIQQTKKLVKQSIELMKKEKSRYFTTISGSNTLAMLASFQDGRDIIFQILQTDHLPINIIGYVRIDALTEKKGEFVHRNENALTILIEQFDYELFDLLFNRVLLYSANLGVGAFCAITETLVFLQGRGETVVFQNCCKKLKFLAMKSDFGKLGENKWDTRMVMSVDILRNNTGAEFSDFSSYTTQEQIPKFNFIWGLRAKHILWRCATDIKLAVHHALYDYRFYRRLYFRNYYNGSADDRLLSVCAVPFIHFSSYTIFWEDVEFEAGHSNRDDQTWTARLKLIFCKLLHLSYAQNRAVHKAESDLMQLASKQHENDLFHQKGSVVEVLLYYKWKAFIRKRFYLVCFIHLMYYLSFCVGVLFSRECFDYAIGNSILNNPQHIAPITLMFVANLILSVQELLQFFNMGLLRYFKSFYNIVDLAALIMPPVSFWLMISGNSTLDEISAVTTIILWMHAILRLRPFAFIGVTLETMIQLMKSVYKTLLIMLLIIFAFTHAFIILLFHKDDSYFQEQYSGSINLTNSMPDAENTVSYSDSSANNSFTNLFKAFSTLWLFIYGVWDPITDGDAGDDFMIIVFAMLFSFVTVLLFFNLVIALMSSKAEEVKSLGKSIWLSHFAEVIAEIELFWCTKSERIDRQNSPSVVYYIAKYTDVRHQAELLEQETDSLIKELHLKLEKRQRSSGSI</sequence>
<keyword evidence="4" id="KW-0472">Membrane</keyword>
<dbReference type="InParanoid" id="S2JMA3"/>
<dbReference type="GO" id="GO:0098703">
    <property type="term" value="P:calcium ion import across plasma membrane"/>
    <property type="evidence" value="ECO:0007669"/>
    <property type="project" value="TreeGrafter"/>
</dbReference>
<feature type="transmembrane region" description="Helical" evidence="4">
    <location>
        <begin position="1145"/>
        <end position="1166"/>
    </location>
</feature>
<keyword evidence="2" id="KW-0175">Coiled coil</keyword>
<keyword evidence="4" id="KW-1133">Transmembrane helix</keyword>
<evidence type="ECO:0008006" key="7">
    <source>
        <dbReference type="Google" id="ProtNLM"/>
    </source>
</evidence>
<keyword evidence="1" id="KW-0677">Repeat</keyword>
<feature type="transmembrane region" description="Helical" evidence="4">
    <location>
        <begin position="801"/>
        <end position="823"/>
    </location>
</feature>
<evidence type="ECO:0000256" key="3">
    <source>
        <dbReference type="SAM" id="MobiDB-lite"/>
    </source>
</evidence>
<dbReference type="OrthoDB" id="2377581at2759"/>
<reference evidence="6" key="1">
    <citation type="submission" date="2013-05" db="EMBL/GenBank/DDBJ databases">
        <title>The Genome sequence of Mucor circinelloides f. circinelloides 1006PhL.</title>
        <authorList>
            <consortium name="The Broad Institute Genomics Platform"/>
            <person name="Cuomo C."/>
            <person name="Earl A."/>
            <person name="Findley K."/>
            <person name="Lee S.C."/>
            <person name="Walker B."/>
            <person name="Young S."/>
            <person name="Zeng Q."/>
            <person name="Gargeya S."/>
            <person name="Fitzgerald M."/>
            <person name="Haas B."/>
            <person name="Abouelleil A."/>
            <person name="Allen A.W."/>
            <person name="Alvarado L."/>
            <person name="Arachchi H.M."/>
            <person name="Berlin A.M."/>
            <person name="Chapman S.B."/>
            <person name="Gainer-Dewar J."/>
            <person name="Goldberg J."/>
            <person name="Griggs A."/>
            <person name="Gujja S."/>
            <person name="Hansen M."/>
            <person name="Howarth C."/>
            <person name="Imamovic A."/>
            <person name="Ireland A."/>
            <person name="Larimer J."/>
            <person name="McCowan C."/>
            <person name="Murphy C."/>
            <person name="Pearson M."/>
            <person name="Poon T.W."/>
            <person name="Priest M."/>
            <person name="Roberts A."/>
            <person name="Saif S."/>
            <person name="Shea T."/>
            <person name="Sisk P."/>
            <person name="Sykes S."/>
            <person name="Wortman J."/>
            <person name="Nusbaum C."/>
            <person name="Birren B."/>
        </authorList>
    </citation>
    <scope>NUCLEOTIDE SEQUENCE [LARGE SCALE GENOMIC DNA]</scope>
    <source>
        <strain evidence="6">1006PhL</strain>
    </source>
</reference>
<dbReference type="STRING" id="1220926.S2JMA3"/>
<proteinExistence type="predicted"/>
<feature type="transmembrane region" description="Helical" evidence="4">
    <location>
        <begin position="1113"/>
        <end position="1133"/>
    </location>
</feature>
<dbReference type="eggNOG" id="ENOG502S7WY">
    <property type="taxonomic scope" value="Eukaryota"/>
</dbReference>
<dbReference type="GO" id="GO:0005216">
    <property type="term" value="F:monoatomic ion channel activity"/>
    <property type="evidence" value="ECO:0007669"/>
    <property type="project" value="InterPro"/>
</dbReference>
<feature type="transmembrane region" description="Helical" evidence="4">
    <location>
        <begin position="1040"/>
        <end position="1060"/>
    </location>
</feature>
<dbReference type="PANTHER" id="PTHR10582">
    <property type="entry name" value="TRANSIENT RECEPTOR POTENTIAL ION CHANNEL PROTEIN"/>
    <property type="match status" value="1"/>
</dbReference>
<keyword evidence="6" id="KW-1185">Reference proteome</keyword>
<dbReference type="EMBL" id="KE123909">
    <property type="protein sequence ID" value="EPB91456.1"/>
    <property type="molecule type" value="Genomic_DNA"/>
</dbReference>
<evidence type="ECO:0000313" key="6">
    <source>
        <dbReference type="Proteomes" id="UP000014254"/>
    </source>
</evidence>
<feature type="transmembrane region" description="Helical" evidence="4">
    <location>
        <begin position="1178"/>
        <end position="1201"/>
    </location>
</feature>
<feature type="transmembrane region" description="Helical" evidence="4">
    <location>
        <begin position="1080"/>
        <end position="1101"/>
    </location>
</feature>
<evidence type="ECO:0000256" key="1">
    <source>
        <dbReference type="ARBA" id="ARBA00022737"/>
    </source>
</evidence>
<dbReference type="PANTHER" id="PTHR10582:SF2">
    <property type="entry name" value="INACTIVE"/>
    <property type="match status" value="1"/>
</dbReference>
<evidence type="ECO:0000256" key="2">
    <source>
        <dbReference type="SAM" id="Coils"/>
    </source>
</evidence>
<feature type="compositionally biased region" description="Basic and acidic residues" evidence="3">
    <location>
        <begin position="1"/>
        <end position="17"/>
    </location>
</feature>
<protein>
    <recommendedName>
        <fullName evidence="7">Ion transport domain-containing protein</fullName>
    </recommendedName>
</protein>
<keyword evidence="4" id="KW-0812">Transmembrane</keyword>
<feature type="coiled-coil region" evidence="2">
    <location>
        <begin position="687"/>
        <end position="714"/>
    </location>
</feature>
<dbReference type="VEuPathDB" id="FungiDB:HMPREF1544_01779"/>
<evidence type="ECO:0000313" key="5">
    <source>
        <dbReference type="EMBL" id="EPB91456.1"/>
    </source>
</evidence>
<evidence type="ECO:0000256" key="4">
    <source>
        <dbReference type="SAM" id="Phobius"/>
    </source>
</evidence>
<dbReference type="OMA" id="MIIVFAM"/>
<accession>S2JMA3</accession>
<dbReference type="Proteomes" id="UP000014254">
    <property type="component" value="Unassembled WGS sequence"/>
</dbReference>
<feature type="transmembrane region" description="Helical" evidence="4">
    <location>
        <begin position="1270"/>
        <end position="1295"/>
    </location>
</feature>
<gene>
    <name evidence="5" type="ORF">HMPREF1544_01779</name>
</gene>
<feature type="region of interest" description="Disordered" evidence="3">
    <location>
        <begin position="1"/>
        <end position="57"/>
    </location>
</feature>
<name>S2JMA3_MUCC1</name>